<protein>
    <submittedName>
        <fullName evidence="3">Uncharacterized protein</fullName>
    </submittedName>
</protein>
<evidence type="ECO:0000256" key="1">
    <source>
        <dbReference type="SAM" id="MobiDB-lite"/>
    </source>
</evidence>
<organism evidence="3 4">
    <name type="scientific">Anguilla anguilla</name>
    <name type="common">European freshwater eel</name>
    <name type="synonym">Muraena anguilla</name>
    <dbReference type="NCBI Taxonomy" id="7936"/>
    <lineage>
        <taxon>Eukaryota</taxon>
        <taxon>Metazoa</taxon>
        <taxon>Chordata</taxon>
        <taxon>Craniata</taxon>
        <taxon>Vertebrata</taxon>
        <taxon>Euteleostomi</taxon>
        <taxon>Actinopterygii</taxon>
        <taxon>Neopterygii</taxon>
        <taxon>Teleostei</taxon>
        <taxon>Anguilliformes</taxon>
        <taxon>Anguillidae</taxon>
        <taxon>Anguilla</taxon>
    </lineage>
</organism>
<keyword evidence="2" id="KW-0732">Signal</keyword>
<gene>
    <name evidence="3" type="ORF">ANANG_G00215710</name>
</gene>
<dbReference type="Proteomes" id="UP001044222">
    <property type="component" value="Chromosome 12"/>
</dbReference>
<evidence type="ECO:0000256" key="2">
    <source>
        <dbReference type="SAM" id="SignalP"/>
    </source>
</evidence>
<reference evidence="3" key="1">
    <citation type="submission" date="2021-01" db="EMBL/GenBank/DDBJ databases">
        <title>A chromosome-scale assembly of European eel, Anguilla anguilla.</title>
        <authorList>
            <person name="Henkel C."/>
            <person name="Jong-Raadsen S.A."/>
            <person name="Dufour S."/>
            <person name="Weltzien F.-A."/>
            <person name="Palstra A.P."/>
            <person name="Pelster B."/>
            <person name="Spaink H.P."/>
            <person name="Van Den Thillart G.E."/>
            <person name="Jansen H."/>
            <person name="Zahm M."/>
            <person name="Klopp C."/>
            <person name="Cedric C."/>
            <person name="Louis A."/>
            <person name="Berthelot C."/>
            <person name="Parey E."/>
            <person name="Roest Crollius H."/>
            <person name="Montfort J."/>
            <person name="Robinson-Rechavi M."/>
            <person name="Bucao C."/>
            <person name="Bouchez O."/>
            <person name="Gislard M."/>
            <person name="Lluch J."/>
            <person name="Milhes M."/>
            <person name="Lampietro C."/>
            <person name="Lopez Roques C."/>
            <person name="Donnadieu C."/>
            <person name="Braasch I."/>
            <person name="Desvignes T."/>
            <person name="Postlethwait J."/>
            <person name="Bobe J."/>
            <person name="Guiguen Y."/>
            <person name="Dirks R."/>
        </authorList>
    </citation>
    <scope>NUCLEOTIDE SEQUENCE</scope>
    <source>
        <strain evidence="3">Tag_6206</strain>
        <tissue evidence="3">Liver</tissue>
    </source>
</reference>
<comment type="caution">
    <text evidence="3">The sequence shown here is derived from an EMBL/GenBank/DDBJ whole genome shotgun (WGS) entry which is preliminary data.</text>
</comment>
<dbReference type="AlphaFoldDB" id="A0A9D3LXP7"/>
<feature type="region of interest" description="Disordered" evidence="1">
    <location>
        <begin position="129"/>
        <end position="165"/>
    </location>
</feature>
<feature type="chain" id="PRO_5039346370" evidence="2">
    <location>
        <begin position="17"/>
        <end position="194"/>
    </location>
</feature>
<keyword evidence="4" id="KW-1185">Reference proteome</keyword>
<proteinExistence type="predicted"/>
<dbReference type="EMBL" id="JAFIRN010000012">
    <property type="protein sequence ID" value="KAG5837729.1"/>
    <property type="molecule type" value="Genomic_DNA"/>
</dbReference>
<evidence type="ECO:0000313" key="3">
    <source>
        <dbReference type="EMBL" id="KAG5837729.1"/>
    </source>
</evidence>
<feature type="compositionally biased region" description="Basic and acidic residues" evidence="1">
    <location>
        <begin position="130"/>
        <end position="142"/>
    </location>
</feature>
<feature type="signal peptide" evidence="2">
    <location>
        <begin position="1"/>
        <end position="16"/>
    </location>
</feature>
<name>A0A9D3LXP7_ANGAN</name>
<evidence type="ECO:0000313" key="4">
    <source>
        <dbReference type="Proteomes" id="UP001044222"/>
    </source>
</evidence>
<sequence length="194" mass="21608">MQGLIFYSLLVGLAVAGPFLTTYESQDFTPDYGDTNAGQLFDRDLVNHEGEFAFPDLEDEDSSDFDGNVELEGADDYSVEGDVGVGSFKFIPGGVKLFSEGSGLPEEEERAQRWPQELELEYDPELPVRTGEHTELSERTNDESADVAPRRTGVGENWPEFPEQHEERAWYGDIVALKTRIAEADRMSAESTSD</sequence>
<accession>A0A9D3LXP7</accession>